<organism evidence="1 2">
    <name type="scientific">Tumebacillus lacus</name>
    <dbReference type="NCBI Taxonomy" id="2995335"/>
    <lineage>
        <taxon>Bacteria</taxon>
        <taxon>Bacillati</taxon>
        <taxon>Bacillota</taxon>
        <taxon>Bacilli</taxon>
        <taxon>Bacillales</taxon>
        <taxon>Alicyclobacillaceae</taxon>
        <taxon>Tumebacillus</taxon>
    </lineage>
</organism>
<name>A0ABT3X5L7_9BACL</name>
<dbReference type="RefSeq" id="WP_267152167.1">
    <property type="nucleotide sequence ID" value="NZ_JAPMLT010000007.1"/>
</dbReference>
<dbReference type="EMBL" id="JAPMLT010000007">
    <property type="protein sequence ID" value="MCX7570921.1"/>
    <property type="molecule type" value="Genomic_DNA"/>
</dbReference>
<evidence type="ECO:0000313" key="2">
    <source>
        <dbReference type="Proteomes" id="UP001208017"/>
    </source>
</evidence>
<dbReference type="Proteomes" id="UP001208017">
    <property type="component" value="Unassembled WGS sequence"/>
</dbReference>
<proteinExistence type="predicted"/>
<sequence>MAQTNDKDRNKAVATTDSTFVDTPIEDRIPTNFTEAIYYGILKAFASGNPKQMFSLSWPGTVLDHERLAWEADDEVAGIMPETQMVRTSQILDMYVPPSPITQPDGTRVSDRYATALSALGPKPNPELMKLQATIRERLRMEITRTVDGKEQTFTLVSWFNYLYTQWTQEKEQWSRKQTEIKAELLAKYPDDEDKYWNAYLAWYEENADAYIQDINSKWDQLLIEFPLVEWQDALAILDTRDDGGLNAAKDLIQNMRLPLPRQEGIDYVPTTGIPYDWPQQLTPTTKHIDLLADPIAQKMALDTAITKLEDEVLNWMAILPKVNDEVVAANTKAFNDSIRNFSNAQSALINQYTANVVTAVEVFCDIQKSRGVQLFDVADEDTDTKTKLTAGVQKLVNGLAASATGGAPAPTVNWDQIKEVARKLADGQDSLVAKQQGLIDAGNDLAEAANAYLQDQAHSTLLTWLPTYVEQLKSKLADLIEQRTNLATAANVYYKYDTAKPKSPEETPEETFGQNAFATKLEYPASDRWTEINIAIESSHMTSDSTMNTYFSNSQWGVDFFIGSAGGSSRHSYSHFANTFMKKGTKIQIGFLATKVLIQRPWMKPEIFNNSASYFRTLEKPLSPTTQVTQNMLLNPANQGVVSELAHNYTLPAYPVAVLLVKDVTIKVQIDSTKTEDVRTLAKSIRSNGGGFLCFSVSSVETSQSQSERMNSFCMAGQMIAKAPAPQIIGYWNEFVAPDKSTKIDEKIASQIAEAIGFANKIQTVYQGAPVHKEVPLR</sequence>
<evidence type="ECO:0000313" key="1">
    <source>
        <dbReference type="EMBL" id="MCX7570921.1"/>
    </source>
</evidence>
<protein>
    <submittedName>
        <fullName evidence="1">Uncharacterized protein</fullName>
    </submittedName>
</protein>
<accession>A0ABT3X5L7</accession>
<keyword evidence="2" id="KW-1185">Reference proteome</keyword>
<comment type="caution">
    <text evidence="1">The sequence shown here is derived from an EMBL/GenBank/DDBJ whole genome shotgun (WGS) entry which is preliminary data.</text>
</comment>
<reference evidence="1 2" key="1">
    <citation type="submission" date="2022-11" db="EMBL/GenBank/DDBJ databases">
        <title>Study of microbial diversity in lake waters.</title>
        <authorList>
            <person name="Zhang J."/>
        </authorList>
    </citation>
    <scope>NUCLEOTIDE SEQUENCE [LARGE SCALE GENOMIC DNA]</scope>
    <source>
        <strain evidence="1 2">DT12</strain>
    </source>
</reference>
<gene>
    <name evidence="1" type="ORF">OS242_13310</name>
</gene>